<keyword evidence="7" id="KW-0472">Membrane</keyword>
<dbReference type="SUPFAM" id="SSF58104">
    <property type="entry name" value="Methyl-accepting chemotaxis protein (MCP) signaling domain"/>
    <property type="match status" value="1"/>
</dbReference>
<dbReference type="Gene3D" id="1.10.287.950">
    <property type="entry name" value="Methyl-accepting chemotaxis protein"/>
    <property type="match status" value="1"/>
</dbReference>
<evidence type="ECO:0000256" key="1">
    <source>
        <dbReference type="ARBA" id="ARBA00004370"/>
    </source>
</evidence>
<evidence type="ECO:0000313" key="10">
    <source>
        <dbReference type="EMBL" id="RJY19500.1"/>
    </source>
</evidence>
<comment type="caution">
    <text evidence="10">The sequence shown here is derived from an EMBL/GenBank/DDBJ whole genome shotgun (WGS) entry which is preliminary data.</text>
</comment>
<comment type="similarity">
    <text evidence="3">Belongs to the methyl-accepting chemotaxis (MCP) protein family.</text>
</comment>
<keyword evidence="7" id="KW-0812">Transmembrane</keyword>
<comment type="subcellular location">
    <subcellularLocation>
        <location evidence="1">Membrane</location>
    </subcellularLocation>
</comment>
<dbReference type="Pfam" id="PF00672">
    <property type="entry name" value="HAMP"/>
    <property type="match status" value="1"/>
</dbReference>
<accession>A0A3A6UNV5</accession>
<dbReference type="InterPro" id="IPR004090">
    <property type="entry name" value="Chemotax_Me-accpt_rcpt"/>
</dbReference>
<sequence>MSGIFSLGINLFNLLCFKRKFMLLATVTLFPLVFGAYNFIDTQLSVVQASQQKLSGKYDIDALNAIEQHLMDSRVNGSTGNLKAKILSGLDFWNGSGEEYPRSQIQYFEFKQKLRKNTFDQLGINDLTDSISLLKEHMAAESGLSLDSDPATFYLNDLYLTKLPIVTDFSSRVSAQALQILKTGNFTPQSYTYLVAVTKRLDELNQTLNKSTKRLYEFYEDYSEWMNAVKVLQTSTQSLIHSVNQKILEPDEFAISSNEFSQNVSKQQRALSRLQQSTSDLVENIQKVKVEQQESNMLYLALSILSVVMVSLYFFFSAFKAISQNVQLINQMTSNVANGDLSQNLMINSNDEFNEIANAFNQMLASIRHLISEVQKLSQDVVTASEQVQQVTADVEQNLHAQQEDTHQVASAISQLVSSVEAVGRNTEQATDITASAQEDVEQGQEVILRTVDGINLIAKEVSLGAEAINQLAQHADDIGKVVDVIHGIAEQTNLLALNAAIEAARAGEQGRGFAVVADEVRTLASRTAASTDEIRRMIELVQSATSKAVETMESGSQRANQGVEHANEVSISIDNVTKRVQEVVVLSQQIAEVVAEQRSATGQVDEKTHAIERGATGSLSSAQSASEIGKVLAQDAKKLAAQISDFRI</sequence>
<dbReference type="AlphaFoldDB" id="A0A3A6UNV5"/>
<feature type="domain" description="HAMP" evidence="9">
    <location>
        <begin position="320"/>
        <end position="372"/>
    </location>
</feature>
<dbReference type="OrthoDB" id="9795078at2"/>
<evidence type="ECO:0000256" key="6">
    <source>
        <dbReference type="SAM" id="MobiDB-lite"/>
    </source>
</evidence>
<dbReference type="PRINTS" id="PR00260">
    <property type="entry name" value="CHEMTRNSDUCR"/>
</dbReference>
<dbReference type="InterPro" id="IPR003660">
    <property type="entry name" value="HAMP_dom"/>
</dbReference>
<organism evidence="10 11">
    <name type="scientific">Parashewanella spongiae</name>
    <dbReference type="NCBI Taxonomy" id="342950"/>
    <lineage>
        <taxon>Bacteria</taxon>
        <taxon>Pseudomonadati</taxon>
        <taxon>Pseudomonadota</taxon>
        <taxon>Gammaproteobacteria</taxon>
        <taxon>Alteromonadales</taxon>
        <taxon>Shewanellaceae</taxon>
        <taxon>Parashewanella</taxon>
    </lineage>
</organism>
<feature type="coiled-coil region" evidence="5">
    <location>
        <begin position="367"/>
        <end position="394"/>
    </location>
</feature>
<dbReference type="CDD" id="cd11386">
    <property type="entry name" value="MCP_signal"/>
    <property type="match status" value="1"/>
</dbReference>
<dbReference type="PANTHER" id="PTHR32089:SF112">
    <property type="entry name" value="LYSOZYME-LIKE PROTEIN-RELATED"/>
    <property type="match status" value="1"/>
</dbReference>
<evidence type="ECO:0000256" key="3">
    <source>
        <dbReference type="ARBA" id="ARBA00029447"/>
    </source>
</evidence>
<feature type="transmembrane region" description="Helical" evidence="7">
    <location>
        <begin position="21"/>
        <end position="40"/>
    </location>
</feature>
<dbReference type="GO" id="GO:0007165">
    <property type="term" value="P:signal transduction"/>
    <property type="evidence" value="ECO:0007669"/>
    <property type="project" value="UniProtKB-KW"/>
</dbReference>
<keyword evidence="11" id="KW-1185">Reference proteome</keyword>
<dbReference type="PROSITE" id="PS50111">
    <property type="entry name" value="CHEMOTAXIS_TRANSDUC_2"/>
    <property type="match status" value="1"/>
</dbReference>
<gene>
    <name evidence="10" type="ORF">D5R81_00715</name>
</gene>
<dbReference type="EMBL" id="QYYH01000002">
    <property type="protein sequence ID" value="RJY19500.1"/>
    <property type="molecule type" value="Genomic_DNA"/>
</dbReference>
<proteinExistence type="inferred from homology"/>
<dbReference type="SMART" id="SM00304">
    <property type="entry name" value="HAMP"/>
    <property type="match status" value="1"/>
</dbReference>
<feature type="region of interest" description="Disordered" evidence="6">
    <location>
        <begin position="599"/>
        <end position="620"/>
    </location>
</feature>
<dbReference type="FunFam" id="1.10.287.950:FF:000001">
    <property type="entry name" value="Methyl-accepting chemotaxis sensory transducer"/>
    <property type="match status" value="1"/>
</dbReference>
<dbReference type="Pfam" id="PF00015">
    <property type="entry name" value="MCPsignal"/>
    <property type="match status" value="1"/>
</dbReference>
<reference evidence="10 11" key="1">
    <citation type="submission" date="2018-09" db="EMBL/GenBank/DDBJ databases">
        <title>Phylogeny of the Shewanellaceae, and recommendation for two new genera, Pseudoshewanella and Parashewanella.</title>
        <authorList>
            <person name="Wang G."/>
        </authorList>
    </citation>
    <scope>NUCLEOTIDE SEQUENCE [LARGE SCALE GENOMIC DNA]</scope>
    <source>
        <strain evidence="10 11">KCTC 22492</strain>
    </source>
</reference>
<evidence type="ECO:0000256" key="2">
    <source>
        <dbReference type="ARBA" id="ARBA00023224"/>
    </source>
</evidence>
<keyword evidence="7" id="KW-1133">Transmembrane helix</keyword>
<dbReference type="PANTHER" id="PTHR32089">
    <property type="entry name" value="METHYL-ACCEPTING CHEMOTAXIS PROTEIN MCPB"/>
    <property type="match status" value="1"/>
</dbReference>
<evidence type="ECO:0000256" key="4">
    <source>
        <dbReference type="PROSITE-ProRule" id="PRU00284"/>
    </source>
</evidence>
<dbReference type="GO" id="GO:0004888">
    <property type="term" value="F:transmembrane signaling receptor activity"/>
    <property type="evidence" value="ECO:0007669"/>
    <property type="project" value="InterPro"/>
</dbReference>
<feature type="transmembrane region" description="Helical" evidence="7">
    <location>
        <begin position="297"/>
        <end position="316"/>
    </location>
</feature>
<dbReference type="PROSITE" id="PS50885">
    <property type="entry name" value="HAMP"/>
    <property type="match status" value="1"/>
</dbReference>
<evidence type="ECO:0000259" key="9">
    <source>
        <dbReference type="PROSITE" id="PS50885"/>
    </source>
</evidence>
<dbReference type="InterPro" id="IPR004089">
    <property type="entry name" value="MCPsignal_dom"/>
</dbReference>
<dbReference type="GO" id="GO:0006935">
    <property type="term" value="P:chemotaxis"/>
    <property type="evidence" value="ECO:0007669"/>
    <property type="project" value="InterPro"/>
</dbReference>
<dbReference type="SMART" id="SM00283">
    <property type="entry name" value="MA"/>
    <property type="match status" value="1"/>
</dbReference>
<dbReference type="Proteomes" id="UP000273022">
    <property type="component" value="Unassembled WGS sequence"/>
</dbReference>
<name>A0A3A6UNV5_9GAMM</name>
<feature type="domain" description="Methyl-accepting transducer" evidence="8">
    <location>
        <begin position="377"/>
        <end position="613"/>
    </location>
</feature>
<keyword evidence="5" id="KW-0175">Coiled coil</keyword>
<evidence type="ECO:0000259" key="8">
    <source>
        <dbReference type="PROSITE" id="PS50111"/>
    </source>
</evidence>
<dbReference type="GO" id="GO:0016020">
    <property type="term" value="C:membrane"/>
    <property type="evidence" value="ECO:0007669"/>
    <property type="project" value="UniProtKB-SubCell"/>
</dbReference>
<evidence type="ECO:0000313" key="11">
    <source>
        <dbReference type="Proteomes" id="UP000273022"/>
    </source>
</evidence>
<protein>
    <submittedName>
        <fullName evidence="10">Methyl-accepting chemotaxis protein</fullName>
    </submittedName>
</protein>
<dbReference type="CDD" id="cd06225">
    <property type="entry name" value="HAMP"/>
    <property type="match status" value="1"/>
</dbReference>
<keyword evidence="2 4" id="KW-0807">Transducer</keyword>
<evidence type="ECO:0000256" key="5">
    <source>
        <dbReference type="SAM" id="Coils"/>
    </source>
</evidence>
<evidence type="ECO:0000256" key="7">
    <source>
        <dbReference type="SAM" id="Phobius"/>
    </source>
</evidence>